<dbReference type="EMBL" id="CM001368">
    <property type="protein sequence ID" value="EHJ46171.1"/>
    <property type="molecule type" value="Genomic_DNA"/>
</dbReference>
<feature type="domain" description="Methyltransferase" evidence="1">
    <location>
        <begin position="90"/>
        <end position="181"/>
    </location>
</feature>
<dbReference type="STRING" id="694327.DFW101_0154"/>
<dbReference type="GO" id="GO:0008168">
    <property type="term" value="F:methyltransferase activity"/>
    <property type="evidence" value="ECO:0007669"/>
    <property type="project" value="UniProtKB-KW"/>
</dbReference>
<keyword evidence="2" id="KW-0489">Methyltransferase</keyword>
<dbReference type="RefSeq" id="WP_009179628.1">
    <property type="nucleotide sequence ID" value="NZ_CM001368.1"/>
</dbReference>
<protein>
    <submittedName>
        <fullName evidence="2">Methyltransferase type 11</fullName>
    </submittedName>
</protein>
<keyword evidence="3" id="KW-1185">Reference proteome</keyword>
<keyword evidence="2" id="KW-0808">Transferase</keyword>
<reference evidence="3" key="1">
    <citation type="journal article" date="2015" name="Genome Announc.">
        <title>High-Quality Draft Genome Sequence of Desulfovibrio carbinoliphilus FW-101-2B, an Organic Acid-Oxidizing Sulfate-Reducing Bacterium Isolated from Uranium(VI)-Contaminated Groundwater.</title>
        <authorList>
            <person name="Ramsay B.D."/>
            <person name="Hwang C."/>
            <person name="Woo H.L."/>
            <person name="Carroll S.L."/>
            <person name="Lucas S."/>
            <person name="Han J."/>
            <person name="Lapidus A.L."/>
            <person name="Cheng J.F."/>
            <person name="Goodwin L.A."/>
            <person name="Pitluck S."/>
            <person name="Peters L."/>
            <person name="Chertkov O."/>
            <person name="Held B."/>
            <person name="Detter J.C."/>
            <person name="Han C.S."/>
            <person name="Tapia R."/>
            <person name="Land M.L."/>
            <person name="Hauser L.J."/>
            <person name="Kyrpides N.C."/>
            <person name="Ivanova N.N."/>
            <person name="Mikhailova N."/>
            <person name="Pagani I."/>
            <person name="Woyke T."/>
            <person name="Arkin A.P."/>
            <person name="Dehal P."/>
            <person name="Chivian D."/>
            <person name="Criddle C.S."/>
            <person name="Wu W."/>
            <person name="Chakraborty R."/>
            <person name="Hazen T.C."/>
            <person name="Fields M.W."/>
        </authorList>
    </citation>
    <scope>NUCLEOTIDE SEQUENCE [LARGE SCALE GENOMIC DNA]</scope>
    <source>
        <strain evidence="3">FW-101-2B</strain>
    </source>
</reference>
<sequence length="231" mass="25682">MPVKHASTPLLAATSTPPDWIAGRLRLRIADREFTLCRDQDMEALWESLGQEHFGADEHMPYWAEIWPASLLLSAWLTARAGDIIGRRCLDLGCGMGLSALAGAAAGARVAAVDYEEAALAHAARNARTNGLAVDLAVMDWRRPCFVPAAFDVIWGSDILYENRFYEPLVPLFRTLLAPGGRIWLSEPWRQVSQPVWGRLAADGFRVAKLHEESVSFSTYRSTVSLYEIRL</sequence>
<dbReference type="HOGENOM" id="CLU_082963_1_0_7"/>
<dbReference type="InterPro" id="IPR029063">
    <property type="entry name" value="SAM-dependent_MTases_sf"/>
</dbReference>
<proteinExistence type="predicted"/>
<dbReference type="InterPro" id="IPR019410">
    <property type="entry name" value="Methyltransf_16"/>
</dbReference>
<dbReference type="OrthoDB" id="264333at2"/>
<gene>
    <name evidence="2" type="ORF">DFW101_0154</name>
</gene>
<accession>G7QCL5</accession>
<dbReference type="Pfam" id="PF13649">
    <property type="entry name" value="Methyltransf_25"/>
    <property type="match status" value="1"/>
</dbReference>
<evidence type="ECO:0000313" key="3">
    <source>
        <dbReference type="Proteomes" id="UP000004662"/>
    </source>
</evidence>
<dbReference type="Gene3D" id="3.40.50.150">
    <property type="entry name" value="Vaccinia Virus protein VP39"/>
    <property type="match status" value="1"/>
</dbReference>
<name>G7QCL5_9BACT</name>
<dbReference type="AlphaFoldDB" id="G7QCL5"/>
<dbReference type="SUPFAM" id="SSF53335">
    <property type="entry name" value="S-adenosyl-L-methionine-dependent methyltransferases"/>
    <property type="match status" value="1"/>
</dbReference>
<dbReference type="Proteomes" id="UP000004662">
    <property type="component" value="Chromosome"/>
</dbReference>
<dbReference type="InterPro" id="IPR041698">
    <property type="entry name" value="Methyltransf_25"/>
</dbReference>
<evidence type="ECO:0000313" key="2">
    <source>
        <dbReference type="EMBL" id="EHJ46171.1"/>
    </source>
</evidence>
<dbReference type="GO" id="GO:0032259">
    <property type="term" value="P:methylation"/>
    <property type="evidence" value="ECO:0007669"/>
    <property type="project" value="UniProtKB-KW"/>
</dbReference>
<evidence type="ECO:0000259" key="1">
    <source>
        <dbReference type="Pfam" id="PF13649"/>
    </source>
</evidence>
<dbReference type="PANTHER" id="PTHR14614">
    <property type="entry name" value="HEPATOCELLULAR CARCINOMA-ASSOCIATED ANTIGEN"/>
    <property type="match status" value="1"/>
</dbReference>
<organism evidence="2 3">
    <name type="scientific">Solidesulfovibrio carbinoliphilus subsp. oakridgensis</name>
    <dbReference type="NCBI Taxonomy" id="694327"/>
    <lineage>
        <taxon>Bacteria</taxon>
        <taxon>Pseudomonadati</taxon>
        <taxon>Thermodesulfobacteriota</taxon>
        <taxon>Desulfovibrionia</taxon>
        <taxon>Desulfovibrionales</taxon>
        <taxon>Desulfovibrionaceae</taxon>
        <taxon>Solidesulfovibrio</taxon>
    </lineage>
</organism>
<dbReference type="eggNOG" id="COG3897">
    <property type="taxonomic scope" value="Bacteria"/>
</dbReference>